<protein>
    <submittedName>
        <fullName evidence="1">Winged helix-turn-helix transcriptional regulator</fullName>
    </submittedName>
</protein>
<dbReference type="Gene3D" id="1.10.10.10">
    <property type="entry name" value="Winged helix-like DNA-binding domain superfamily/Winged helix DNA-binding domain"/>
    <property type="match status" value="1"/>
</dbReference>
<dbReference type="EMBL" id="JACYGY010000001">
    <property type="protein sequence ID" value="MBE9461403.1"/>
    <property type="molecule type" value="Genomic_DNA"/>
</dbReference>
<comment type="caution">
    <text evidence="1">The sequence shown here is derived from an EMBL/GenBank/DDBJ whole genome shotgun (WGS) entry which is preliminary data.</text>
</comment>
<keyword evidence="2" id="KW-1185">Reference proteome</keyword>
<evidence type="ECO:0000313" key="2">
    <source>
        <dbReference type="Proteomes" id="UP000634134"/>
    </source>
</evidence>
<dbReference type="SUPFAM" id="SSF46785">
    <property type="entry name" value="Winged helix' DNA-binding domain"/>
    <property type="match status" value="1"/>
</dbReference>
<organism evidence="1 2">
    <name type="scientific">Dyadobacter subterraneus</name>
    <dbReference type="NCBI Taxonomy" id="2773304"/>
    <lineage>
        <taxon>Bacteria</taxon>
        <taxon>Pseudomonadati</taxon>
        <taxon>Bacteroidota</taxon>
        <taxon>Cytophagia</taxon>
        <taxon>Cytophagales</taxon>
        <taxon>Spirosomataceae</taxon>
        <taxon>Dyadobacter</taxon>
    </lineage>
</organism>
<sequence length="149" mass="17027">MENQINTRLLFKVIYILKRLTDEWGENRFTQLLPGFKIGYVPVFMCIGTDGISNNEVAKELQITKMAASKIVKELFALELITSEKDPLDARSERIFLTPKGEEISEKVKETAGEIVGEYRKIAGDENYDSAIDVLLSIIRYHEDIKIKN</sequence>
<accession>A0ABR9W7K5</accession>
<proteinExistence type="predicted"/>
<gene>
    <name evidence="1" type="ORF">IEE83_05870</name>
</gene>
<reference evidence="2" key="1">
    <citation type="submission" date="2023-07" db="EMBL/GenBank/DDBJ databases">
        <title>Dyadobacter sp. nov 'subterranea' isolated from contaminted grondwater.</title>
        <authorList>
            <person name="Szabo I."/>
            <person name="Al-Omari J."/>
            <person name="Szerdahelyi S.G."/>
            <person name="Rado J."/>
        </authorList>
    </citation>
    <scope>NUCLEOTIDE SEQUENCE [LARGE SCALE GENOMIC DNA]</scope>
    <source>
        <strain evidence="2">UP-52</strain>
    </source>
</reference>
<evidence type="ECO:0000313" key="1">
    <source>
        <dbReference type="EMBL" id="MBE9461403.1"/>
    </source>
</evidence>
<dbReference type="InterPro" id="IPR036388">
    <property type="entry name" value="WH-like_DNA-bd_sf"/>
</dbReference>
<dbReference type="Proteomes" id="UP000634134">
    <property type="component" value="Unassembled WGS sequence"/>
</dbReference>
<dbReference type="RefSeq" id="WP_194119670.1">
    <property type="nucleotide sequence ID" value="NZ_JACYGY010000001.1"/>
</dbReference>
<name>A0ABR9W7K5_9BACT</name>
<dbReference type="InterPro" id="IPR036390">
    <property type="entry name" value="WH_DNA-bd_sf"/>
</dbReference>